<dbReference type="AlphaFoldDB" id="A0A1G8RLA5"/>
<dbReference type="SUPFAM" id="SSF46785">
    <property type="entry name" value="Winged helix' DNA-binding domain"/>
    <property type="match status" value="1"/>
</dbReference>
<dbReference type="SMART" id="SM00347">
    <property type="entry name" value="HTH_MARR"/>
    <property type="match status" value="1"/>
</dbReference>
<dbReference type="RefSeq" id="WP_093153345.1">
    <property type="nucleotide sequence ID" value="NZ_FNEK01000013.1"/>
</dbReference>
<evidence type="ECO:0000313" key="5">
    <source>
        <dbReference type="EMBL" id="SDJ17305.1"/>
    </source>
</evidence>
<dbReference type="PRINTS" id="PR00598">
    <property type="entry name" value="HTHMARR"/>
</dbReference>
<evidence type="ECO:0000256" key="1">
    <source>
        <dbReference type="ARBA" id="ARBA00023015"/>
    </source>
</evidence>
<dbReference type="PANTHER" id="PTHR42756:SF1">
    <property type="entry name" value="TRANSCRIPTIONAL REPRESSOR OF EMRAB OPERON"/>
    <property type="match status" value="1"/>
</dbReference>
<proteinExistence type="predicted"/>
<keyword evidence="3" id="KW-0804">Transcription</keyword>
<dbReference type="InterPro" id="IPR036388">
    <property type="entry name" value="WH-like_DNA-bd_sf"/>
</dbReference>
<feature type="domain" description="HTH marR-type" evidence="4">
    <location>
        <begin position="20"/>
        <end position="152"/>
    </location>
</feature>
<evidence type="ECO:0000256" key="2">
    <source>
        <dbReference type="ARBA" id="ARBA00023125"/>
    </source>
</evidence>
<reference evidence="5 6" key="1">
    <citation type="submission" date="2016-10" db="EMBL/GenBank/DDBJ databases">
        <authorList>
            <person name="de Groot N.N."/>
        </authorList>
    </citation>
    <scope>NUCLEOTIDE SEQUENCE [LARGE SCALE GENOMIC DNA]</scope>
    <source>
        <strain evidence="5 6">DSM 25294</strain>
    </source>
</reference>
<dbReference type="GO" id="GO:0003677">
    <property type="term" value="F:DNA binding"/>
    <property type="evidence" value="ECO:0007669"/>
    <property type="project" value="UniProtKB-KW"/>
</dbReference>
<keyword evidence="2 5" id="KW-0238">DNA-binding</keyword>
<evidence type="ECO:0000256" key="3">
    <source>
        <dbReference type="ARBA" id="ARBA00023163"/>
    </source>
</evidence>
<dbReference type="STRING" id="571298.SAMN04488026_101339"/>
<evidence type="ECO:0000313" key="6">
    <source>
        <dbReference type="Proteomes" id="UP000199382"/>
    </source>
</evidence>
<keyword evidence="1" id="KW-0805">Transcription regulation</keyword>
<evidence type="ECO:0000259" key="4">
    <source>
        <dbReference type="PROSITE" id="PS50995"/>
    </source>
</evidence>
<organism evidence="5 6">
    <name type="scientific">Aliiruegeria lutimaris</name>
    <dbReference type="NCBI Taxonomy" id="571298"/>
    <lineage>
        <taxon>Bacteria</taxon>
        <taxon>Pseudomonadati</taxon>
        <taxon>Pseudomonadota</taxon>
        <taxon>Alphaproteobacteria</taxon>
        <taxon>Rhodobacterales</taxon>
        <taxon>Roseobacteraceae</taxon>
        <taxon>Aliiruegeria</taxon>
    </lineage>
</organism>
<dbReference type="InterPro" id="IPR000835">
    <property type="entry name" value="HTH_MarR-typ"/>
</dbReference>
<accession>A0A1G8RLA5</accession>
<name>A0A1G8RLA5_9RHOB</name>
<keyword evidence="6" id="KW-1185">Reference proteome</keyword>
<dbReference type="OrthoDB" id="8077146at2"/>
<dbReference type="Proteomes" id="UP000199382">
    <property type="component" value="Unassembled WGS sequence"/>
</dbReference>
<protein>
    <submittedName>
        <fullName evidence="5">DNA-binding transcriptional regulator, MarR family</fullName>
    </submittedName>
</protein>
<gene>
    <name evidence="5" type="ORF">SAMN04488026_101339</name>
</gene>
<dbReference type="EMBL" id="FNEK01000013">
    <property type="protein sequence ID" value="SDJ17305.1"/>
    <property type="molecule type" value="Genomic_DNA"/>
</dbReference>
<dbReference type="InterPro" id="IPR036390">
    <property type="entry name" value="WH_DNA-bd_sf"/>
</dbReference>
<dbReference type="Gene3D" id="1.10.10.10">
    <property type="entry name" value="Winged helix-like DNA-binding domain superfamily/Winged helix DNA-binding domain"/>
    <property type="match status" value="1"/>
</dbReference>
<dbReference type="PANTHER" id="PTHR42756">
    <property type="entry name" value="TRANSCRIPTIONAL REGULATOR, MARR"/>
    <property type="match status" value="1"/>
</dbReference>
<dbReference type="Pfam" id="PF01047">
    <property type="entry name" value="MarR"/>
    <property type="match status" value="1"/>
</dbReference>
<sequence length="157" mass="17382">MPDPATNLPEAVTVDDTALRAYFGYRMKRCFNAIQADLAQALKPFELRMLTFTALALVVENPGLRQSQLAEAMDVERPNLVTVVEELVRRDLITRDRVPTDRRAYSLEATAAGKRLFADAAAAVEAHEKTLLAGLDPQLRAGAIEAMHHIEKGRQRG</sequence>
<dbReference type="PROSITE" id="PS50995">
    <property type="entry name" value="HTH_MARR_2"/>
    <property type="match status" value="1"/>
</dbReference>
<dbReference type="GO" id="GO:0003700">
    <property type="term" value="F:DNA-binding transcription factor activity"/>
    <property type="evidence" value="ECO:0007669"/>
    <property type="project" value="InterPro"/>
</dbReference>